<feature type="transmembrane region" description="Helical" evidence="7">
    <location>
        <begin position="90"/>
        <end position="112"/>
    </location>
</feature>
<dbReference type="EMBL" id="JBHIRY010000011">
    <property type="protein sequence ID" value="MFB5761331.1"/>
    <property type="molecule type" value="Genomic_DNA"/>
</dbReference>
<dbReference type="InterPro" id="IPR011701">
    <property type="entry name" value="MFS"/>
</dbReference>
<evidence type="ECO:0000256" key="7">
    <source>
        <dbReference type="SAM" id="Phobius"/>
    </source>
</evidence>
<evidence type="ECO:0000313" key="9">
    <source>
        <dbReference type="EMBL" id="MFB5761331.1"/>
    </source>
</evidence>
<feature type="transmembrane region" description="Helical" evidence="7">
    <location>
        <begin position="63"/>
        <end position="84"/>
    </location>
</feature>
<dbReference type="RefSeq" id="WP_375520558.1">
    <property type="nucleotide sequence ID" value="NZ_JBHIRY010000011.1"/>
</dbReference>
<sequence length="181" mass="19910">MRSSLCWLMAVFVISNLVAALSPNFTVLLLARLISATMHAPFFCITLVAAYQISTPGRRQRAMASINGGLTLAILLGVPFGSYLGGILHWRLVFLLVAFIGAVVLLGLWLVASDHNQHQPDVRRELRIIRNKNILLICMVILTGHSGVFVVYTFIEPLIREFTGFGVKEIRPPCLSVGVVP</sequence>
<evidence type="ECO:0000256" key="4">
    <source>
        <dbReference type="ARBA" id="ARBA00022692"/>
    </source>
</evidence>
<dbReference type="Pfam" id="PF07690">
    <property type="entry name" value="MFS_1"/>
    <property type="match status" value="1"/>
</dbReference>
<dbReference type="SUPFAM" id="SSF103473">
    <property type="entry name" value="MFS general substrate transporter"/>
    <property type="match status" value="1"/>
</dbReference>
<evidence type="ECO:0000256" key="6">
    <source>
        <dbReference type="ARBA" id="ARBA00023136"/>
    </source>
</evidence>
<dbReference type="Gene3D" id="1.20.1250.20">
    <property type="entry name" value="MFS general substrate transporter like domains"/>
    <property type="match status" value="1"/>
</dbReference>
<evidence type="ECO:0000256" key="2">
    <source>
        <dbReference type="ARBA" id="ARBA00022448"/>
    </source>
</evidence>
<comment type="caution">
    <text evidence="9">The sequence shown here is derived from an EMBL/GenBank/DDBJ whole genome shotgun (WGS) entry which is preliminary data.</text>
</comment>
<evidence type="ECO:0000313" key="10">
    <source>
        <dbReference type="Proteomes" id="UP001580430"/>
    </source>
</evidence>
<feature type="transmembrane region" description="Helical" evidence="7">
    <location>
        <begin position="30"/>
        <end position="51"/>
    </location>
</feature>
<evidence type="ECO:0000259" key="8">
    <source>
        <dbReference type="PROSITE" id="PS50850"/>
    </source>
</evidence>
<keyword evidence="2" id="KW-0813">Transport</keyword>
<reference evidence="9 10" key="1">
    <citation type="submission" date="2024-09" db="EMBL/GenBank/DDBJ databases">
        <title>Paenibacillus zeirhizospherea sp. nov., isolated from surface of the maize (Zea mays) roots in a horticulture field, Hungary.</title>
        <authorList>
            <person name="Marton D."/>
            <person name="Farkas M."/>
            <person name="Bedics A."/>
            <person name="Toth E."/>
            <person name="Tancsics A."/>
            <person name="Boka K."/>
            <person name="Marati G."/>
            <person name="Kriszt B."/>
            <person name="Cserhati M."/>
        </authorList>
    </citation>
    <scope>NUCLEOTIDE SEQUENCE [LARGE SCALE GENOMIC DNA]</scope>
    <source>
        <strain evidence="9 10">JCM 18446</strain>
    </source>
</reference>
<evidence type="ECO:0000256" key="5">
    <source>
        <dbReference type="ARBA" id="ARBA00022989"/>
    </source>
</evidence>
<feature type="transmembrane region" description="Helical" evidence="7">
    <location>
        <begin position="133"/>
        <end position="155"/>
    </location>
</feature>
<dbReference type="PROSITE" id="PS50850">
    <property type="entry name" value="MFS"/>
    <property type="match status" value="1"/>
</dbReference>
<keyword evidence="4 7" id="KW-0812">Transmembrane</keyword>
<dbReference type="InterPro" id="IPR020846">
    <property type="entry name" value="MFS_dom"/>
</dbReference>
<keyword evidence="3" id="KW-1003">Cell membrane</keyword>
<organism evidence="9 10">
    <name type="scientific">Paenibacillus medicaginis</name>
    <dbReference type="NCBI Taxonomy" id="1470560"/>
    <lineage>
        <taxon>Bacteria</taxon>
        <taxon>Bacillati</taxon>
        <taxon>Bacillota</taxon>
        <taxon>Bacilli</taxon>
        <taxon>Bacillales</taxon>
        <taxon>Paenibacillaceae</taxon>
        <taxon>Paenibacillus</taxon>
    </lineage>
</organism>
<keyword evidence="10" id="KW-1185">Reference proteome</keyword>
<gene>
    <name evidence="9" type="ORF">ACE5LO_13110</name>
</gene>
<evidence type="ECO:0000256" key="3">
    <source>
        <dbReference type="ARBA" id="ARBA00022475"/>
    </source>
</evidence>
<dbReference type="InterPro" id="IPR036259">
    <property type="entry name" value="MFS_trans_sf"/>
</dbReference>
<evidence type="ECO:0000256" key="1">
    <source>
        <dbReference type="ARBA" id="ARBA00004651"/>
    </source>
</evidence>
<keyword evidence="6 7" id="KW-0472">Membrane</keyword>
<proteinExistence type="predicted"/>
<dbReference type="Proteomes" id="UP001580430">
    <property type="component" value="Unassembled WGS sequence"/>
</dbReference>
<keyword evidence="5 7" id="KW-1133">Transmembrane helix</keyword>
<protein>
    <submittedName>
        <fullName evidence="9">MFS transporter</fullName>
    </submittedName>
</protein>
<dbReference type="PANTHER" id="PTHR43124">
    <property type="entry name" value="PURINE EFFLUX PUMP PBUE"/>
    <property type="match status" value="1"/>
</dbReference>
<feature type="domain" description="Major facilitator superfamily (MFS) profile" evidence="8">
    <location>
        <begin position="1"/>
        <end position="181"/>
    </location>
</feature>
<comment type="subcellular location">
    <subcellularLocation>
        <location evidence="1">Cell membrane</location>
        <topology evidence="1">Multi-pass membrane protein</topology>
    </subcellularLocation>
</comment>
<accession>A0ABV5C1D8</accession>
<dbReference type="InterPro" id="IPR050189">
    <property type="entry name" value="MFS_Efflux_Transporters"/>
</dbReference>
<name>A0ABV5C1D8_9BACL</name>
<dbReference type="PANTHER" id="PTHR43124:SF3">
    <property type="entry name" value="CHLORAMPHENICOL EFFLUX PUMP RV0191"/>
    <property type="match status" value="1"/>
</dbReference>